<dbReference type="GO" id="GO:0016788">
    <property type="term" value="F:hydrolase activity, acting on ester bonds"/>
    <property type="evidence" value="ECO:0007669"/>
    <property type="project" value="UniProtKB-ARBA"/>
</dbReference>
<protein>
    <submittedName>
        <fullName evidence="2">SGNH/GDSL hydrolase family protein</fullName>
    </submittedName>
</protein>
<dbReference type="EMBL" id="JACEIB010000027">
    <property type="protein sequence ID" value="MBA2935965.1"/>
    <property type="molecule type" value="Genomic_DNA"/>
</dbReference>
<evidence type="ECO:0000313" key="2">
    <source>
        <dbReference type="EMBL" id="MBA2935965.1"/>
    </source>
</evidence>
<dbReference type="SUPFAM" id="SSF52266">
    <property type="entry name" value="SGNH hydrolase"/>
    <property type="match status" value="1"/>
</dbReference>
<dbReference type="AlphaFoldDB" id="A0A838LB95"/>
<dbReference type="Pfam" id="PF13472">
    <property type="entry name" value="Lipase_GDSL_2"/>
    <property type="match status" value="1"/>
</dbReference>
<sequence>MSEDYTAQALAARAALLARPAAPVPHIAVIGDSKVAPDSNIGNRVTPVTSTSVLKGANGYMAWALALCGQRARMPAESNVWAFPGMETGTILANLPAFLAAMPHAPGAVVVDCGTNNILHGTATSSFAAITADWLQIAQLLAARGMRCLFVPILPRDPVQGGGTAFTPAQYDVLDRCNRWLHTLAARSGGWIAVASGCLVDLTNPLGEGAKPKANMTVDGTHPGVLGAYYVGKAIAAILRQWYPPIDLLPTSNMKCQPGAPNGNMLLNPMMVSGTGYGTGTLVAATGGASLTGTVADAWTLDMSPTSGLSCVASLVTNASGQPMQQLAFGGGYTISGAGTYTYAQYARLYQGVSSAALSSLAAGDTIEALMAFEIDAGNSMISFPSLLMRWQGSTNYNADLASAQRDLPGEAISGVMRTPMHTLTAPPAASDLQILATAFLRSYPNGPVSPPGTIRFGRACIVKVDPA</sequence>
<name>A0A838LB95_9SPHN</name>
<keyword evidence="3" id="KW-1185">Reference proteome</keyword>
<comment type="caution">
    <text evidence="2">The sequence shown here is derived from an EMBL/GenBank/DDBJ whole genome shotgun (WGS) entry which is preliminary data.</text>
</comment>
<reference evidence="2 3" key="1">
    <citation type="submission" date="2020-07" db="EMBL/GenBank/DDBJ databases">
        <authorList>
            <person name="Sun Q."/>
        </authorList>
    </citation>
    <scope>NUCLEOTIDE SEQUENCE [LARGE SCALE GENOMIC DNA]</scope>
    <source>
        <strain evidence="2 3">CGMCC 1.13654</strain>
    </source>
</reference>
<dbReference type="Gene3D" id="3.40.50.1110">
    <property type="entry name" value="SGNH hydrolase"/>
    <property type="match status" value="1"/>
</dbReference>
<dbReference type="InterPro" id="IPR013830">
    <property type="entry name" value="SGNH_hydro"/>
</dbReference>
<organism evidence="2 3">
    <name type="scientific">Sphingomonas chungangi</name>
    <dbReference type="NCBI Taxonomy" id="2683589"/>
    <lineage>
        <taxon>Bacteria</taxon>
        <taxon>Pseudomonadati</taxon>
        <taxon>Pseudomonadota</taxon>
        <taxon>Alphaproteobacteria</taxon>
        <taxon>Sphingomonadales</taxon>
        <taxon>Sphingomonadaceae</taxon>
        <taxon>Sphingomonas</taxon>
    </lineage>
</organism>
<evidence type="ECO:0000259" key="1">
    <source>
        <dbReference type="Pfam" id="PF13472"/>
    </source>
</evidence>
<dbReference type="Proteomes" id="UP000570166">
    <property type="component" value="Unassembled WGS sequence"/>
</dbReference>
<dbReference type="CDD" id="cd00229">
    <property type="entry name" value="SGNH_hydrolase"/>
    <property type="match status" value="1"/>
</dbReference>
<keyword evidence="2" id="KW-0378">Hydrolase</keyword>
<accession>A0A838LB95</accession>
<dbReference type="RefSeq" id="WP_160363870.1">
    <property type="nucleotide sequence ID" value="NZ_JACEIB010000027.1"/>
</dbReference>
<gene>
    <name evidence="2" type="ORF">HZF05_17940</name>
</gene>
<evidence type="ECO:0000313" key="3">
    <source>
        <dbReference type="Proteomes" id="UP000570166"/>
    </source>
</evidence>
<dbReference type="InterPro" id="IPR036514">
    <property type="entry name" value="SGNH_hydro_sf"/>
</dbReference>
<proteinExistence type="predicted"/>
<feature type="domain" description="SGNH hydrolase-type esterase" evidence="1">
    <location>
        <begin position="46"/>
        <end position="227"/>
    </location>
</feature>